<dbReference type="InterPro" id="IPR006205">
    <property type="entry name" value="Mev_gal_kin"/>
</dbReference>
<keyword evidence="4" id="KW-0963">Cytoplasm</keyword>
<accession>A0ABV8GZ23</accession>
<dbReference type="InterPro" id="IPR006203">
    <property type="entry name" value="GHMP_knse_ATP-bd_CS"/>
</dbReference>
<comment type="pathway">
    <text evidence="12">Isoprenoid biosynthesis; isopentenyl diphosphate biosynthesis via mevalonate pathway; isopentenyl diphosphate from (R)-mevalonate: step 1/3.</text>
</comment>
<dbReference type="Gene3D" id="3.30.230.10">
    <property type="match status" value="1"/>
</dbReference>
<feature type="domain" description="GHMP kinase C-terminal" evidence="14">
    <location>
        <begin position="234"/>
        <end position="308"/>
    </location>
</feature>
<gene>
    <name evidence="15" type="primary">mvk</name>
    <name evidence="15" type="ORF">ACFOUV_14015</name>
</gene>
<protein>
    <recommendedName>
        <fullName evidence="3">mevalonate kinase</fullName>
        <ecNumber evidence="3">2.7.1.36</ecNumber>
    </recommendedName>
</protein>
<proteinExistence type="inferred from homology"/>
<comment type="similarity">
    <text evidence="2">Belongs to the GHMP kinase family. Mevalonate kinase subfamily.</text>
</comment>
<dbReference type="PANTHER" id="PTHR43290">
    <property type="entry name" value="MEVALONATE KINASE"/>
    <property type="match status" value="1"/>
</dbReference>
<comment type="caution">
    <text evidence="15">The sequence shown here is derived from an EMBL/GenBank/DDBJ whole genome shotgun (WGS) entry which is preliminary data.</text>
</comment>
<dbReference type="Proteomes" id="UP001595772">
    <property type="component" value="Unassembled WGS sequence"/>
</dbReference>
<dbReference type="PRINTS" id="PR00959">
    <property type="entry name" value="MEVGALKINASE"/>
</dbReference>
<keyword evidence="7" id="KW-0547">Nucleotide-binding</keyword>
<reference evidence="16" key="1">
    <citation type="journal article" date="2019" name="Int. J. Syst. Evol. Microbiol.">
        <title>The Global Catalogue of Microorganisms (GCM) 10K type strain sequencing project: providing services to taxonomists for standard genome sequencing and annotation.</title>
        <authorList>
            <consortium name="The Broad Institute Genomics Platform"/>
            <consortium name="The Broad Institute Genome Sequencing Center for Infectious Disease"/>
            <person name="Wu L."/>
            <person name="Ma J."/>
        </authorList>
    </citation>
    <scope>NUCLEOTIDE SEQUENCE [LARGE SCALE GENOMIC DNA]</scope>
    <source>
        <strain evidence="16">IBRC-M 10703</strain>
    </source>
</reference>
<evidence type="ECO:0000256" key="4">
    <source>
        <dbReference type="ARBA" id="ARBA00022490"/>
    </source>
</evidence>
<evidence type="ECO:0000256" key="6">
    <source>
        <dbReference type="ARBA" id="ARBA00022679"/>
    </source>
</evidence>
<evidence type="ECO:0000256" key="10">
    <source>
        <dbReference type="ARBA" id="ARBA00022842"/>
    </source>
</evidence>
<evidence type="ECO:0000256" key="3">
    <source>
        <dbReference type="ARBA" id="ARBA00012103"/>
    </source>
</evidence>
<dbReference type="SUPFAM" id="SSF55060">
    <property type="entry name" value="GHMP Kinase, C-terminal domain"/>
    <property type="match status" value="1"/>
</dbReference>
<evidence type="ECO:0000256" key="9">
    <source>
        <dbReference type="ARBA" id="ARBA00022840"/>
    </source>
</evidence>
<keyword evidence="16" id="KW-1185">Reference proteome</keyword>
<dbReference type="InterPro" id="IPR036554">
    <property type="entry name" value="GHMP_kinase_C_sf"/>
</dbReference>
<evidence type="ECO:0000256" key="7">
    <source>
        <dbReference type="ARBA" id="ARBA00022741"/>
    </source>
</evidence>
<dbReference type="InterPro" id="IPR006204">
    <property type="entry name" value="GHMP_kinase_N_dom"/>
</dbReference>
<sequence>MSAEKVTTSEKTAIGIAHSKLILIGEHAVVHGQPAIAIPFPLIGVETVIEYVPGSVKMDSTFYHGPLHLAPESLHGIVNCINETLDYLGIPCEDLLIRINSSIPPGKGLGSSASVAISVIRSLFDFADRDCTESELLMLANVAETYAHGAPSGIDTLTITSKTPIWYEKENPIDYIELGEDFHFIVADSGRVGDTRTSVESVARLLKSAPKRIQRKIDRIGELTHHAKDAMEKASRQFLGQLLNEAQKELEALGVSDAGLNRLIYFARKEGALGAKLTGGGNGGCIIALAQNEVHSKQLAEKLRKYGATSVWPFVLKKQD</sequence>
<evidence type="ECO:0000313" key="15">
    <source>
        <dbReference type="EMBL" id="MFC4024915.1"/>
    </source>
</evidence>
<name>A0ABV8GZ23_9BACI</name>
<dbReference type="RefSeq" id="WP_379497410.1">
    <property type="nucleotide sequence ID" value="NZ_JBHSAO010000010.1"/>
</dbReference>
<keyword evidence="6 15" id="KW-0808">Transferase</keyword>
<evidence type="ECO:0000256" key="12">
    <source>
        <dbReference type="ARBA" id="ARBA00029438"/>
    </source>
</evidence>
<dbReference type="InterPro" id="IPR013750">
    <property type="entry name" value="GHMP_kinase_C_dom"/>
</dbReference>
<feature type="domain" description="GHMP kinase N-terminal" evidence="13">
    <location>
        <begin position="78"/>
        <end position="155"/>
    </location>
</feature>
<dbReference type="InterPro" id="IPR014721">
    <property type="entry name" value="Ribsml_uS5_D2-typ_fold_subgr"/>
</dbReference>
<dbReference type="EC" id="2.7.1.36" evidence="3"/>
<keyword evidence="10" id="KW-0460">Magnesium</keyword>
<keyword evidence="9" id="KW-0067">ATP-binding</keyword>
<organism evidence="15 16">
    <name type="scientific">Oceanobacillus longus</name>
    <dbReference type="NCBI Taxonomy" id="930120"/>
    <lineage>
        <taxon>Bacteria</taxon>
        <taxon>Bacillati</taxon>
        <taxon>Bacillota</taxon>
        <taxon>Bacilli</taxon>
        <taxon>Bacillales</taxon>
        <taxon>Bacillaceae</taxon>
        <taxon>Oceanobacillus</taxon>
    </lineage>
</organism>
<evidence type="ECO:0000259" key="13">
    <source>
        <dbReference type="Pfam" id="PF00288"/>
    </source>
</evidence>
<dbReference type="Pfam" id="PF08544">
    <property type="entry name" value="GHMP_kinases_C"/>
    <property type="match status" value="1"/>
</dbReference>
<dbReference type="Gene3D" id="3.30.70.890">
    <property type="entry name" value="GHMP kinase, C-terminal domain"/>
    <property type="match status" value="1"/>
</dbReference>
<dbReference type="SUPFAM" id="SSF54211">
    <property type="entry name" value="Ribosomal protein S5 domain 2-like"/>
    <property type="match status" value="1"/>
</dbReference>
<dbReference type="EMBL" id="JBHSAO010000010">
    <property type="protein sequence ID" value="MFC4024915.1"/>
    <property type="molecule type" value="Genomic_DNA"/>
</dbReference>
<dbReference type="PROSITE" id="PS00627">
    <property type="entry name" value="GHMP_KINASES_ATP"/>
    <property type="match status" value="1"/>
</dbReference>
<keyword evidence="8 15" id="KW-0418">Kinase</keyword>
<evidence type="ECO:0000259" key="14">
    <source>
        <dbReference type="Pfam" id="PF08544"/>
    </source>
</evidence>
<evidence type="ECO:0000313" key="16">
    <source>
        <dbReference type="Proteomes" id="UP001595772"/>
    </source>
</evidence>
<evidence type="ECO:0000256" key="5">
    <source>
        <dbReference type="ARBA" id="ARBA00022516"/>
    </source>
</evidence>
<keyword evidence="5" id="KW-0444">Lipid biosynthesis</keyword>
<dbReference type="Pfam" id="PF00288">
    <property type="entry name" value="GHMP_kinases_N"/>
    <property type="match status" value="1"/>
</dbReference>
<comment type="subcellular location">
    <subcellularLocation>
        <location evidence="1">Cytoplasm</location>
    </subcellularLocation>
</comment>
<dbReference type="InterPro" id="IPR020568">
    <property type="entry name" value="Ribosomal_Su5_D2-typ_SF"/>
</dbReference>
<dbReference type="PANTHER" id="PTHR43290:SF2">
    <property type="entry name" value="MEVALONATE KINASE"/>
    <property type="match status" value="1"/>
</dbReference>
<evidence type="ECO:0000256" key="1">
    <source>
        <dbReference type="ARBA" id="ARBA00004496"/>
    </source>
</evidence>
<evidence type="ECO:0000256" key="8">
    <source>
        <dbReference type="ARBA" id="ARBA00022777"/>
    </source>
</evidence>
<evidence type="ECO:0000256" key="11">
    <source>
        <dbReference type="ARBA" id="ARBA00023098"/>
    </source>
</evidence>
<dbReference type="NCBIfam" id="TIGR00549">
    <property type="entry name" value="mevalon_kin"/>
    <property type="match status" value="1"/>
</dbReference>
<evidence type="ECO:0000256" key="2">
    <source>
        <dbReference type="ARBA" id="ARBA00006495"/>
    </source>
</evidence>
<dbReference type="GO" id="GO:0004496">
    <property type="term" value="F:mevalonate kinase activity"/>
    <property type="evidence" value="ECO:0007669"/>
    <property type="project" value="UniProtKB-EC"/>
</dbReference>
<keyword evidence="11" id="KW-0443">Lipid metabolism</keyword>